<name>A0A914Q384_9BILA</name>
<proteinExistence type="predicted"/>
<keyword evidence="1" id="KW-0812">Transmembrane</keyword>
<keyword evidence="1" id="KW-1133">Transmembrane helix</keyword>
<accession>A0A914Q384</accession>
<feature type="transmembrane region" description="Helical" evidence="1">
    <location>
        <begin position="79"/>
        <end position="102"/>
    </location>
</feature>
<keyword evidence="1" id="KW-0472">Membrane</keyword>
<sequence>MKYPNAKVKDAEGNVDVPFESCTPKMVDDKIVELYVYIDASCSIIVKNAEGHVQIIPTTTTKVPPEHSPEHSISLKFPWWGWLTIEVPWWGMYVFLNVLAYVQRMIEFLTEKLIAKFRLFLIENFP</sequence>
<dbReference type="WBParaSite" id="PDA_v2.g21619.t1">
    <property type="protein sequence ID" value="PDA_v2.g21619.t1"/>
    <property type="gene ID" value="PDA_v2.g21619"/>
</dbReference>
<keyword evidence="2" id="KW-1185">Reference proteome</keyword>
<evidence type="ECO:0000313" key="3">
    <source>
        <dbReference type="WBParaSite" id="PDA_v2.g21619.t1"/>
    </source>
</evidence>
<protein>
    <submittedName>
        <fullName evidence="3">Uncharacterized protein</fullName>
    </submittedName>
</protein>
<organism evidence="2 3">
    <name type="scientific">Panagrolaimus davidi</name>
    <dbReference type="NCBI Taxonomy" id="227884"/>
    <lineage>
        <taxon>Eukaryota</taxon>
        <taxon>Metazoa</taxon>
        <taxon>Ecdysozoa</taxon>
        <taxon>Nematoda</taxon>
        <taxon>Chromadorea</taxon>
        <taxon>Rhabditida</taxon>
        <taxon>Tylenchina</taxon>
        <taxon>Panagrolaimomorpha</taxon>
        <taxon>Panagrolaimoidea</taxon>
        <taxon>Panagrolaimidae</taxon>
        <taxon>Panagrolaimus</taxon>
    </lineage>
</organism>
<dbReference type="Proteomes" id="UP000887578">
    <property type="component" value="Unplaced"/>
</dbReference>
<evidence type="ECO:0000256" key="1">
    <source>
        <dbReference type="SAM" id="Phobius"/>
    </source>
</evidence>
<evidence type="ECO:0000313" key="2">
    <source>
        <dbReference type="Proteomes" id="UP000887578"/>
    </source>
</evidence>
<dbReference type="AlphaFoldDB" id="A0A914Q384"/>
<reference evidence="3" key="1">
    <citation type="submission" date="2022-11" db="UniProtKB">
        <authorList>
            <consortium name="WormBaseParasite"/>
        </authorList>
    </citation>
    <scope>IDENTIFICATION</scope>
</reference>